<evidence type="ECO:0000313" key="11">
    <source>
        <dbReference type="EMBL" id="KYO18278.1"/>
    </source>
</evidence>
<dbReference type="eggNOG" id="ENOG502QUE9">
    <property type="taxonomic scope" value="Eukaryota"/>
</dbReference>
<comment type="caution">
    <text evidence="11">The sequence shown here is derived from an EMBL/GenBank/DDBJ whole genome shotgun (WGS) entry which is preliminary data.</text>
</comment>
<keyword evidence="8" id="KW-1015">Disulfide bond</keyword>
<keyword evidence="5" id="KW-0732">Signal</keyword>
<protein>
    <recommendedName>
        <fullName evidence="10">NAD(P)(+)--arginine ADP-ribosyltransferase</fullName>
        <ecNumber evidence="10">2.4.2.31</ecNumber>
    </recommendedName>
    <alternativeName>
        <fullName evidence="10">Mono(ADP-ribosyl)transferase</fullName>
    </alternativeName>
</protein>
<organism evidence="11 12">
    <name type="scientific">Alligator mississippiensis</name>
    <name type="common">American alligator</name>
    <dbReference type="NCBI Taxonomy" id="8496"/>
    <lineage>
        <taxon>Eukaryota</taxon>
        <taxon>Metazoa</taxon>
        <taxon>Chordata</taxon>
        <taxon>Craniata</taxon>
        <taxon>Vertebrata</taxon>
        <taxon>Euteleostomi</taxon>
        <taxon>Archelosauria</taxon>
        <taxon>Archosauria</taxon>
        <taxon>Crocodylia</taxon>
        <taxon>Alligatoridae</taxon>
        <taxon>Alligatorinae</taxon>
        <taxon>Alligator</taxon>
    </lineage>
</organism>
<dbReference type="GO" id="GO:0106274">
    <property type="term" value="F:NAD+-protein-arginine ADP-ribosyltransferase activity"/>
    <property type="evidence" value="ECO:0007669"/>
    <property type="project" value="UniProtKB-EC"/>
</dbReference>
<dbReference type="GO" id="GO:0016779">
    <property type="term" value="F:nucleotidyltransferase activity"/>
    <property type="evidence" value="ECO:0007669"/>
    <property type="project" value="UniProtKB-KW"/>
</dbReference>
<evidence type="ECO:0000256" key="9">
    <source>
        <dbReference type="ARBA" id="ARBA00047597"/>
    </source>
</evidence>
<keyword evidence="2 10" id="KW-0328">Glycosyltransferase</keyword>
<dbReference type="PANTHER" id="PTHR10339">
    <property type="entry name" value="ADP-RIBOSYLTRANSFERASE"/>
    <property type="match status" value="1"/>
</dbReference>
<dbReference type="Pfam" id="PF01129">
    <property type="entry name" value="ART"/>
    <property type="match status" value="1"/>
</dbReference>
<evidence type="ECO:0000256" key="3">
    <source>
        <dbReference type="ARBA" id="ARBA00022679"/>
    </source>
</evidence>
<evidence type="ECO:0000256" key="8">
    <source>
        <dbReference type="ARBA" id="ARBA00023157"/>
    </source>
</evidence>
<comment type="similarity">
    <text evidence="1 10">Belongs to the Arg-specific ADP-ribosyltransferase family.</text>
</comment>
<evidence type="ECO:0000256" key="2">
    <source>
        <dbReference type="ARBA" id="ARBA00022676"/>
    </source>
</evidence>
<sequence length="313" mass="35549">MHSSAPQTLGFKQFAGFRHLAGEMLWTRGILLLVCLWFSSLDQNLADAREITPNMMPDAVDDQYYGCTDDMERKAPALLEQELNGSKQFRKQWENTATKWEKVTADHSIQFPPDFTESHGRAVIVYTDKKFHTDFMNAVKKNGKSSAYYKANFKFKAVHYYLTRALHLLREKAEWRYTDVVYRGTKDIYQYKEGEEIRFGHFTATSSSESIAKEFGTTTFYTIHTTLGVNIMKLSYNASQKEVLIPVNEVFTVFPKQGSNRYVLKSTGRTYNHLNCAYSSSGGITFPGQMRPSLLGGAVLLLNAATLRLFAGA</sequence>
<gene>
    <name evidence="11" type="ORF">Y1Q_0012770</name>
</gene>
<dbReference type="Proteomes" id="UP000050525">
    <property type="component" value="Unassembled WGS sequence"/>
</dbReference>
<reference evidence="11 12" key="1">
    <citation type="journal article" date="2012" name="Genome Biol.">
        <title>Sequencing three crocodilian genomes to illuminate the evolution of archosaurs and amniotes.</title>
        <authorList>
            <person name="St John J.A."/>
            <person name="Braun E.L."/>
            <person name="Isberg S.R."/>
            <person name="Miles L.G."/>
            <person name="Chong A.Y."/>
            <person name="Gongora J."/>
            <person name="Dalzell P."/>
            <person name="Moran C."/>
            <person name="Bed'hom B."/>
            <person name="Abzhanov A."/>
            <person name="Burgess S.C."/>
            <person name="Cooksey A.M."/>
            <person name="Castoe T.A."/>
            <person name="Crawford N.G."/>
            <person name="Densmore L.D."/>
            <person name="Drew J.C."/>
            <person name="Edwards S.V."/>
            <person name="Faircloth B.C."/>
            <person name="Fujita M.K."/>
            <person name="Greenwold M.J."/>
            <person name="Hoffmann F.G."/>
            <person name="Howard J.M."/>
            <person name="Iguchi T."/>
            <person name="Janes D.E."/>
            <person name="Khan S.Y."/>
            <person name="Kohno S."/>
            <person name="de Koning A.J."/>
            <person name="Lance S.L."/>
            <person name="McCarthy F.M."/>
            <person name="McCormack J.E."/>
            <person name="Merchant M.E."/>
            <person name="Peterson D.G."/>
            <person name="Pollock D.D."/>
            <person name="Pourmand N."/>
            <person name="Raney B.J."/>
            <person name="Roessler K.A."/>
            <person name="Sanford J.R."/>
            <person name="Sawyer R.H."/>
            <person name="Schmidt C.J."/>
            <person name="Triplett E.W."/>
            <person name="Tuberville T.D."/>
            <person name="Venegas-Anaya M."/>
            <person name="Howard J.T."/>
            <person name="Jarvis E.D."/>
            <person name="Guillette L.J.Jr."/>
            <person name="Glenn T.C."/>
            <person name="Green R.E."/>
            <person name="Ray D.A."/>
        </authorList>
    </citation>
    <scope>NUCLEOTIDE SEQUENCE [LARGE SCALE GENOMIC DNA]</scope>
    <source>
        <strain evidence="11">KSC_2009_1</strain>
    </source>
</reference>
<evidence type="ECO:0000313" key="12">
    <source>
        <dbReference type="Proteomes" id="UP000050525"/>
    </source>
</evidence>
<dbReference type="GO" id="GO:0044194">
    <property type="term" value="C:cytolytic granule"/>
    <property type="evidence" value="ECO:0007669"/>
    <property type="project" value="UniProtKB-ARBA"/>
</dbReference>
<dbReference type="EMBL" id="AKHW03006834">
    <property type="protein sequence ID" value="KYO18278.1"/>
    <property type="molecule type" value="Genomic_DNA"/>
</dbReference>
<dbReference type="Gene3D" id="3.90.176.10">
    <property type="entry name" value="Toxin ADP-ribosyltransferase, Chain A, domain 1"/>
    <property type="match status" value="1"/>
</dbReference>
<dbReference type="AlphaFoldDB" id="A0A151M181"/>
<dbReference type="GO" id="GO:0046677">
    <property type="term" value="P:response to antibiotic"/>
    <property type="evidence" value="ECO:0007669"/>
    <property type="project" value="UniProtKB-ARBA"/>
</dbReference>
<dbReference type="PANTHER" id="PTHR10339:SF24">
    <property type="entry name" value="T-CELL ECTO-ADP-RIBOSYLTRANSFERASE 1-RELATED"/>
    <property type="match status" value="1"/>
</dbReference>
<evidence type="ECO:0000256" key="1">
    <source>
        <dbReference type="ARBA" id="ARBA00009558"/>
    </source>
</evidence>
<proteinExistence type="inferred from homology"/>
<keyword evidence="7 10" id="KW-0520">NAD</keyword>
<keyword evidence="3 10" id="KW-0808">Transferase</keyword>
<dbReference type="PROSITE" id="PS01291">
    <property type="entry name" value="ART"/>
    <property type="match status" value="1"/>
</dbReference>
<dbReference type="InterPro" id="IPR050999">
    <property type="entry name" value="ADP-ribosyltransferase_ARG"/>
</dbReference>
<evidence type="ECO:0000256" key="10">
    <source>
        <dbReference type="RuleBase" id="RU361228"/>
    </source>
</evidence>
<evidence type="ECO:0000256" key="4">
    <source>
        <dbReference type="ARBA" id="ARBA00022695"/>
    </source>
</evidence>
<keyword evidence="6 10" id="KW-0521">NADP</keyword>
<keyword evidence="4" id="KW-0548">Nucleotidyltransferase</keyword>
<dbReference type="GO" id="GO:0003950">
    <property type="term" value="F:NAD+ poly-ADP-ribosyltransferase activity"/>
    <property type="evidence" value="ECO:0007669"/>
    <property type="project" value="TreeGrafter"/>
</dbReference>
<dbReference type="InterPro" id="IPR000768">
    <property type="entry name" value="ART"/>
</dbReference>
<evidence type="ECO:0000256" key="6">
    <source>
        <dbReference type="ARBA" id="ARBA00022857"/>
    </source>
</evidence>
<dbReference type="FunFam" id="3.90.176.10:FF:000001">
    <property type="entry name" value="NAD(P)(+)--arginine ADP-ribosyltransferase"/>
    <property type="match status" value="1"/>
</dbReference>
<dbReference type="PRINTS" id="PR00970">
    <property type="entry name" value="RIBTRNSFRASE"/>
</dbReference>
<name>A0A151M181_ALLMI</name>
<comment type="catalytic activity">
    <reaction evidence="9 10">
        <text>L-arginyl-[protein] + NAD(+) = N(omega)-(ADP-D-ribosyl)-L-arginyl-[protein] + nicotinamide + H(+)</text>
        <dbReference type="Rhea" id="RHEA:19149"/>
        <dbReference type="Rhea" id="RHEA-COMP:10532"/>
        <dbReference type="Rhea" id="RHEA-COMP:15087"/>
        <dbReference type="ChEBI" id="CHEBI:15378"/>
        <dbReference type="ChEBI" id="CHEBI:17154"/>
        <dbReference type="ChEBI" id="CHEBI:29965"/>
        <dbReference type="ChEBI" id="CHEBI:57540"/>
        <dbReference type="ChEBI" id="CHEBI:142554"/>
        <dbReference type="EC" id="2.4.2.31"/>
    </reaction>
</comment>
<dbReference type="PROSITE" id="PS51996">
    <property type="entry name" value="TR_MART"/>
    <property type="match status" value="1"/>
</dbReference>
<keyword evidence="12" id="KW-1185">Reference proteome</keyword>
<evidence type="ECO:0000256" key="5">
    <source>
        <dbReference type="ARBA" id="ARBA00022729"/>
    </source>
</evidence>
<dbReference type="EC" id="2.4.2.31" evidence="10"/>
<evidence type="ECO:0000256" key="7">
    <source>
        <dbReference type="ARBA" id="ARBA00023027"/>
    </source>
</evidence>
<dbReference type="SUPFAM" id="SSF56399">
    <property type="entry name" value="ADP-ribosylation"/>
    <property type="match status" value="1"/>
</dbReference>
<accession>A0A151M181</accession>